<dbReference type="InterPro" id="IPR013783">
    <property type="entry name" value="Ig-like_fold"/>
</dbReference>
<feature type="compositionally biased region" description="Polar residues" evidence="1">
    <location>
        <begin position="356"/>
        <end position="367"/>
    </location>
</feature>
<feature type="region of interest" description="Disordered" evidence="1">
    <location>
        <begin position="31"/>
        <end position="53"/>
    </location>
</feature>
<feature type="compositionally biased region" description="Gly residues" evidence="1">
    <location>
        <begin position="31"/>
        <end position="43"/>
    </location>
</feature>
<sequence>MKKGSFLKRSAVVAFSVLLMAGCGGSGVTDTTSGGGTDGGTDGGTVTPPTTQPFATTCVGTGSSATLGFVNFDGASSLELAQKGSQSDNRPQSSTVVFSACSEDGTPVAGLTVSFSLSTSSGGIAISQASATTDANGQASTTITSGTTATAFILAASVQQSSITETKNQVFTIGGSVPDANSFSLSQAATNVDGYEFDGATAGINIRLADHVNNPVQDGTPVSFITNGGAIQSSCPTALAGGTASCSVTWESQDPQPCYYEQVTLSAAQTGLTGIDINEAVAVCGRAAVLAWTEGEESFNDPNQNGVYDAGETVIGVNNQPGGDLAEPYLDVNFNGQYDIAEAFVDANGNSAFDPSETYTDSNNNGVYDSAEPIVDRDGDGTRTAGDAKYTGLRCEETNASCTRGTLFLYDQRTVVMSGRTINARILPASARPIIQAAVARSSYAQTIAILDKLVAEATPYTYGDELTLLVQDQNGNPLAAGTTIAIAAEDVDMIPAAPSATLGQTATLENGQSWLNFTLVQPDGGSGTPPEEGTLTVTITVSRADSGVSTLAITYVVED</sequence>
<feature type="signal peptide" evidence="2">
    <location>
        <begin position="1"/>
        <end position="21"/>
    </location>
</feature>
<dbReference type="PROSITE" id="PS51257">
    <property type="entry name" value="PROKAR_LIPOPROTEIN"/>
    <property type="match status" value="1"/>
</dbReference>
<dbReference type="OrthoDB" id="5522233at2"/>
<dbReference type="Proteomes" id="UP000244906">
    <property type="component" value="Unassembled WGS sequence"/>
</dbReference>
<comment type="caution">
    <text evidence="3">The sequence shown here is derived from an EMBL/GenBank/DDBJ whole genome shotgun (WGS) entry which is preliminary data.</text>
</comment>
<dbReference type="AlphaFoldDB" id="A0A2V1GZI1"/>
<protein>
    <submittedName>
        <fullName evidence="3">Uncharacterized protein</fullName>
    </submittedName>
</protein>
<feature type="region of interest" description="Disordered" evidence="1">
    <location>
        <begin position="356"/>
        <end position="383"/>
    </location>
</feature>
<dbReference type="InterPro" id="IPR008964">
    <property type="entry name" value="Invasin/intimin_cell_adhesion"/>
</dbReference>
<evidence type="ECO:0000256" key="2">
    <source>
        <dbReference type="SAM" id="SignalP"/>
    </source>
</evidence>
<dbReference type="RefSeq" id="WP_116685172.1">
    <property type="nucleotide sequence ID" value="NZ_CAWNYD010000001.1"/>
</dbReference>
<dbReference type="Gene3D" id="2.60.40.10">
    <property type="entry name" value="Immunoglobulins"/>
    <property type="match status" value="1"/>
</dbReference>
<organism evidence="3 4">
    <name type="scientific">Pelagibaculum spongiae</name>
    <dbReference type="NCBI Taxonomy" id="2080658"/>
    <lineage>
        <taxon>Bacteria</taxon>
        <taxon>Pseudomonadati</taxon>
        <taxon>Pseudomonadota</taxon>
        <taxon>Gammaproteobacteria</taxon>
        <taxon>Oceanospirillales</taxon>
        <taxon>Pelagibaculum</taxon>
    </lineage>
</organism>
<name>A0A2V1GZI1_9GAMM</name>
<evidence type="ECO:0000256" key="1">
    <source>
        <dbReference type="SAM" id="MobiDB-lite"/>
    </source>
</evidence>
<keyword evidence="4" id="KW-1185">Reference proteome</keyword>
<keyword evidence="2" id="KW-0732">Signal</keyword>
<feature type="chain" id="PRO_5016063377" evidence="2">
    <location>
        <begin position="22"/>
        <end position="560"/>
    </location>
</feature>
<reference evidence="3 4" key="1">
    <citation type="submission" date="2018-04" db="EMBL/GenBank/DDBJ databases">
        <title>Thalassorhabdus spongiae gen. nov., sp. nov., isolated from a marine sponge in South-West Iceland.</title>
        <authorList>
            <person name="Knobloch S."/>
            <person name="Daussin A."/>
            <person name="Johannsson R."/>
            <person name="Marteinsson V.T."/>
        </authorList>
    </citation>
    <scope>NUCLEOTIDE SEQUENCE [LARGE SCALE GENOMIC DNA]</scope>
    <source>
        <strain evidence="3 4">Hp12</strain>
    </source>
</reference>
<gene>
    <name evidence="3" type="ORF">DC094_00640</name>
</gene>
<evidence type="ECO:0000313" key="4">
    <source>
        <dbReference type="Proteomes" id="UP000244906"/>
    </source>
</evidence>
<evidence type="ECO:0000313" key="3">
    <source>
        <dbReference type="EMBL" id="PVZ71583.1"/>
    </source>
</evidence>
<proteinExistence type="predicted"/>
<accession>A0A2V1GZI1</accession>
<dbReference type="EMBL" id="QDDL01000001">
    <property type="protein sequence ID" value="PVZ71583.1"/>
    <property type="molecule type" value="Genomic_DNA"/>
</dbReference>
<dbReference type="SUPFAM" id="SSF49373">
    <property type="entry name" value="Invasin/intimin cell-adhesion fragments"/>
    <property type="match status" value="1"/>
</dbReference>